<dbReference type="GeneID" id="70239592"/>
<comment type="caution">
    <text evidence="4">The sequence shown here is derived from an EMBL/GenBank/DDBJ whole genome shotgun (WGS) entry which is preliminary data.</text>
</comment>
<feature type="region of interest" description="Disordered" evidence="1">
    <location>
        <begin position="122"/>
        <end position="145"/>
    </location>
</feature>
<gene>
    <name evidence="4" type="ORF">BGW36DRAFT_123954</name>
</gene>
<keyword evidence="2" id="KW-0472">Membrane</keyword>
<keyword evidence="3" id="KW-0732">Signal</keyword>
<evidence type="ECO:0000256" key="2">
    <source>
        <dbReference type="SAM" id="Phobius"/>
    </source>
</evidence>
<evidence type="ECO:0000313" key="4">
    <source>
        <dbReference type="EMBL" id="KAH8700171.1"/>
    </source>
</evidence>
<sequence length="266" mass="28900">MSQYISLFRVRSSPNLVLALVASFVWLIPEALADSSLGTDAPGTPSSSNGASSADNTAGASGDNGGLSKSAQIVIGVVVGVVSMGAIAGAVYFFFWKKRKWDEKAERYEVISAYRKSMGERRQHEMSLRTQRRRRERRPDIEQGELEISVPQLPKYDPSIFHKQQYSIDSTRGGLSIDLGRNSYMGHQRNSSQFSGIMHPPPSAAAPGRATASMDLDRGASPTYEGTSHSNPSSPTPMIQPATGSRGTFKTPKRPKPVLSRLITNL</sequence>
<feature type="transmembrane region" description="Helical" evidence="2">
    <location>
        <begin position="73"/>
        <end position="95"/>
    </location>
</feature>
<reference evidence="4" key="1">
    <citation type="submission" date="2021-12" db="EMBL/GenBank/DDBJ databases">
        <title>Convergent genome expansion in fungi linked to evolution of root-endophyte symbiosis.</title>
        <authorList>
            <consortium name="DOE Joint Genome Institute"/>
            <person name="Ke Y.-H."/>
            <person name="Bonito G."/>
            <person name="Liao H.-L."/>
            <person name="Looney B."/>
            <person name="Rojas-Flechas A."/>
            <person name="Nash J."/>
            <person name="Hameed K."/>
            <person name="Schadt C."/>
            <person name="Martin F."/>
            <person name="Crous P.W."/>
            <person name="Miettinen O."/>
            <person name="Magnuson J.K."/>
            <person name="Labbe J."/>
            <person name="Jacobson D."/>
            <person name="Doktycz M.J."/>
            <person name="Veneault-Fourrey C."/>
            <person name="Kuo A."/>
            <person name="Mondo S."/>
            <person name="Calhoun S."/>
            <person name="Riley R."/>
            <person name="Ohm R."/>
            <person name="LaButti K."/>
            <person name="Andreopoulos B."/>
            <person name="Pangilinan J."/>
            <person name="Nolan M."/>
            <person name="Tritt A."/>
            <person name="Clum A."/>
            <person name="Lipzen A."/>
            <person name="Daum C."/>
            <person name="Barry K."/>
            <person name="Grigoriev I.V."/>
            <person name="Vilgalys R."/>
        </authorList>
    </citation>
    <scope>NUCLEOTIDE SEQUENCE</scope>
    <source>
        <strain evidence="4">PMI_201</strain>
    </source>
</reference>
<keyword evidence="2" id="KW-0812">Transmembrane</keyword>
<keyword evidence="5" id="KW-1185">Reference proteome</keyword>
<dbReference type="Proteomes" id="UP001201262">
    <property type="component" value="Unassembled WGS sequence"/>
</dbReference>
<accession>A0AAD4KUE6</accession>
<feature type="chain" id="PRO_5042265483" evidence="3">
    <location>
        <begin position="34"/>
        <end position="266"/>
    </location>
</feature>
<feature type="compositionally biased region" description="Polar residues" evidence="1">
    <location>
        <begin position="44"/>
        <end position="59"/>
    </location>
</feature>
<evidence type="ECO:0000313" key="5">
    <source>
        <dbReference type="Proteomes" id="UP001201262"/>
    </source>
</evidence>
<feature type="region of interest" description="Disordered" evidence="1">
    <location>
        <begin position="187"/>
        <end position="266"/>
    </location>
</feature>
<evidence type="ECO:0000256" key="3">
    <source>
        <dbReference type="SAM" id="SignalP"/>
    </source>
</evidence>
<dbReference type="AlphaFoldDB" id="A0AAD4KUE6"/>
<dbReference type="RefSeq" id="XP_046073877.1">
    <property type="nucleotide sequence ID" value="XM_046209305.1"/>
</dbReference>
<organism evidence="4 5">
    <name type="scientific">Talaromyces proteolyticus</name>
    <dbReference type="NCBI Taxonomy" id="1131652"/>
    <lineage>
        <taxon>Eukaryota</taxon>
        <taxon>Fungi</taxon>
        <taxon>Dikarya</taxon>
        <taxon>Ascomycota</taxon>
        <taxon>Pezizomycotina</taxon>
        <taxon>Eurotiomycetes</taxon>
        <taxon>Eurotiomycetidae</taxon>
        <taxon>Eurotiales</taxon>
        <taxon>Trichocomaceae</taxon>
        <taxon>Talaromyces</taxon>
        <taxon>Talaromyces sect. Bacilispori</taxon>
    </lineage>
</organism>
<dbReference type="EMBL" id="JAJTJA010000004">
    <property type="protein sequence ID" value="KAH8700171.1"/>
    <property type="molecule type" value="Genomic_DNA"/>
</dbReference>
<proteinExistence type="predicted"/>
<feature type="signal peptide" evidence="3">
    <location>
        <begin position="1"/>
        <end position="33"/>
    </location>
</feature>
<evidence type="ECO:0000256" key="1">
    <source>
        <dbReference type="SAM" id="MobiDB-lite"/>
    </source>
</evidence>
<feature type="region of interest" description="Disordered" evidence="1">
    <location>
        <begin position="38"/>
        <end position="63"/>
    </location>
</feature>
<feature type="compositionally biased region" description="Polar residues" evidence="1">
    <location>
        <begin position="224"/>
        <end position="248"/>
    </location>
</feature>
<name>A0AAD4KUE6_9EURO</name>
<protein>
    <submittedName>
        <fullName evidence="4">Uncharacterized protein</fullName>
    </submittedName>
</protein>
<keyword evidence="2" id="KW-1133">Transmembrane helix</keyword>